<name>A0AAV7MV28_PLEWA</name>
<proteinExistence type="predicted"/>
<gene>
    <name evidence="1" type="ORF">NDU88_002227</name>
</gene>
<comment type="caution">
    <text evidence="1">The sequence shown here is derived from an EMBL/GenBank/DDBJ whole genome shotgun (WGS) entry which is preliminary data.</text>
</comment>
<dbReference type="Proteomes" id="UP001066276">
    <property type="component" value="Chromosome 9"/>
</dbReference>
<keyword evidence="2" id="KW-1185">Reference proteome</keyword>
<dbReference type="AlphaFoldDB" id="A0AAV7MV28"/>
<accession>A0AAV7MV28</accession>
<sequence>MCTTRHEELTSTALNVYSPDQPTCKALQVGSLSRVADGKNSEHIQSWAAHRQSSERVQSVLSSTRAKLCKCTALTEQPTGKALQVYSPSPTGTWAKL</sequence>
<reference evidence="1" key="1">
    <citation type="journal article" date="2022" name="bioRxiv">
        <title>Sequencing and chromosome-scale assembly of the giantPleurodeles waltlgenome.</title>
        <authorList>
            <person name="Brown T."/>
            <person name="Elewa A."/>
            <person name="Iarovenko S."/>
            <person name="Subramanian E."/>
            <person name="Araus A.J."/>
            <person name="Petzold A."/>
            <person name="Susuki M."/>
            <person name="Suzuki K.-i.T."/>
            <person name="Hayashi T."/>
            <person name="Toyoda A."/>
            <person name="Oliveira C."/>
            <person name="Osipova E."/>
            <person name="Leigh N.D."/>
            <person name="Simon A."/>
            <person name="Yun M.H."/>
        </authorList>
    </citation>
    <scope>NUCLEOTIDE SEQUENCE</scope>
    <source>
        <strain evidence="1">20211129_DDA</strain>
        <tissue evidence="1">Liver</tissue>
    </source>
</reference>
<dbReference type="EMBL" id="JANPWB010000013">
    <property type="protein sequence ID" value="KAJ1104818.1"/>
    <property type="molecule type" value="Genomic_DNA"/>
</dbReference>
<protein>
    <submittedName>
        <fullName evidence="1">Uncharacterized protein</fullName>
    </submittedName>
</protein>
<organism evidence="1 2">
    <name type="scientific">Pleurodeles waltl</name>
    <name type="common">Iberian ribbed newt</name>
    <dbReference type="NCBI Taxonomy" id="8319"/>
    <lineage>
        <taxon>Eukaryota</taxon>
        <taxon>Metazoa</taxon>
        <taxon>Chordata</taxon>
        <taxon>Craniata</taxon>
        <taxon>Vertebrata</taxon>
        <taxon>Euteleostomi</taxon>
        <taxon>Amphibia</taxon>
        <taxon>Batrachia</taxon>
        <taxon>Caudata</taxon>
        <taxon>Salamandroidea</taxon>
        <taxon>Salamandridae</taxon>
        <taxon>Pleurodelinae</taxon>
        <taxon>Pleurodeles</taxon>
    </lineage>
</organism>
<evidence type="ECO:0000313" key="2">
    <source>
        <dbReference type="Proteomes" id="UP001066276"/>
    </source>
</evidence>
<evidence type="ECO:0000313" key="1">
    <source>
        <dbReference type="EMBL" id="KAJ1104818.1"/>
    </source>
</evidence>